<dbReference type="Gene3D" id="3.40.50.12370">
    <property type="match status" value="1"/>
</dbReference>
<organism evidence="1 2">
    <name type="scientific">Croceibacterium salegens</name>
    <dbReference type="NCBI Taxonomy" id="1737568"/>
    <lineage>
        <taxon>Bacteria</taxon>
        <taxon>Pseudomonadati</taxon>
        <taxon>Pseudomonadota</taxon>
        <taxon>Alphaproteobacteria</taxon>
        <taxon>Sphingomonadales</taxon>
        <taxon>Erythrobacteraceae</taxon>
        <taxon>Croceibacterium</taxon>
    </lineage>
</organism>
<dbReference type="RefSeq" id="WP_159795774.1">
    <property type="nucleotide sequence ID" value="NZ_WTYM01000046.1"/>
</dbReference>
<name>A0A6I4SW56_9SPHN</name>
<gene>
    <name evidence="1" type="ORF">GRI89_11965</name>
</gene>
<comment type="caution">
    <text evidence="1">The sequence shown here is derived from an EMBL/GenBank/DDBJ whole genome shotgun (WGS) entry which is preliminary data.</text>
</comment>
<protein>
    <submittedName>
        <fullName evidence="1">Universal stress protein</fullName>
    </submittedName>
</protein>
<dbReference type="OrthoDB" id="9804721at2"/>
<reference evidence="1 2" key="1">
    <citation type="submission" date="2019-12" db="EMBL/GenBank/DDBJ databases">
        <title>Genomic-based taxomic classification of the family Erythrobacteraceae.</title>
        <authorList>
            <person name="Xu L."/>
        </authorList>
    </citation>
    <scope>NUCLEOTIDE SEQUENCE [LARGE SCALE GENOMIC DNA]</scope>
    <source>
        <strain evidence="1 2">MCCC 1K01500</strain>
    </source>
</reference>
<keyword evidence="2" id="KW-1185">Reference proteome</keyword>
<proteinExistence type="predicted"/>
<evidence type="ECO:0000313" key="2">
    <source>
        <dbReference type="Proteomes" id="UP000433652"/>
    </source>
</evidence>
<accession>A0A6I4SW56</accession>
<dbReference type="SUPFAM" id="SSF52402">
    <property type="entry name" value="Adenine nucleotide alpha hydrolases-like"/>
    <property type="match status" value="2"/>
</dbReference>
<evidence type="ECO:0000313" key="1">
    <source>
        <dbReference type="EMBL" id="MXO60255.1"/>
    </source>
</evidence>
<dbReference type="CDD" id="cd00293">
    <property type="entry name" value="USP-like"/>
    <property type="match status" value="1"/>
</dbReference>
<dbReference type="Proteomes" id="UP000433652">
    <property type="component" value="Unassembled WGS sequence"/>
</dbReference>
<dbReference type="EMBL" id="WTYM01000046">
    <property type="protein sequence ID" value="MXO60255.1"/>
    <property type="molecule type" value="Genomic_DNA"/>
</dbReference>
<sequence>MRSILLHAHDDQAFEARLQVALDLARAFDGHVTCIQAVSLDFAMPGDFEGMLSTEMAHVMRERAEAFRARTEVRLELEDVRWEWDDRIGLGDSVLQEYAALSDVAVVGSGNPENEAAPSWLAGGLAIHARVPVLAVPQGCPGLQCGAPALVCWNGTVESSRALRAAVPLLVKSERVTLATVGDGETDGETVDLPPVQGAEYLARHGIDCEIVRFPWTSRKEVAGQLREAARARNAGLVVMGAYGHARMLETLLGGVTRDMLT</sequence>
<dbReference type="AlphaFoldDB" id="A0A6I4SW56"/>